<keyword evidence="3" id="KW-1185">Reference proteome</keyword>
<dbReference type="Gene3D" id="2.60.120.260">
    <property type="entry name" value="Galactose-binding domain-like"/>
    <property type="match status" value="1"/>
</dbReference>
<feature type="domain" description="Tail spike TSP1/Gp66 N-terminal" evidence="1">
    <location>
        <begin position="65"/>
        <end position="124"/>
    </location>
</feature>
<evidence type="ECO:0000259" key="1">
    <source>
        <dbReference type="Pfam" id="PF18668"/>
    </source>
</evidence>
<proteinExistence type="predicted"/>
<accession>A0ABT8XTK3</accession>
<organism evidence="2 3">
    <name type="scientific">Pantoea phytobeneficialis</name>
    <dbReference type="NCBI Taxonomy" id="2052056"/>
    <lineage>
        <taxon>Bacteria</taxon>
        <taxon>Pseudomonadati</taxon>
        <taxon>Pseudomonadota</taxon>
        <taxon>Gammaproteobacteria</taxon>
        <taxon>Enterobacterales</taxon>
        <taxon>Erwiniaceae</taxon>
        <taxon>Pantoea</taxon>
    </lineage>
</organism>
<evidence type="ECO:0000313" key="3">
    <source>
        <dbReference type="Proteomes" id="UP001171299"/>
    </source>
</evidence>
<dbReference type="RefSeq" id="WP_208725202.1">
    <property type="nucleotide sequence ID" value="NZ_CP024636.1"/>
</dbReference>
<protein>
    <recommendedName>
        <fullName evidence="1">Tail spike TSP1/Gp66 N-terminal domain-containing protein</fullName>
    </recommendedName>
</protein>
<dbReference type="Proteomes" id="UP001171299">
    <property type="component" value="Unassembled WGS sequence"/>
</dbReference>
<gene>
    <name evidence="2" type="ORF">Q3404_06645</name>
</gene>
<dbReference type="EMBL" id="JAUOOM010000005">
    <property type="protein sequence ID" value="MDO6406250.1"/>
    <property type="molecule type" value="Genomic_DNA"/>
</dbReference>
<dbReference type="Gene3D" id="2.10.10.80">
    <property type="match status" value="1"/>
</dbReference>
<reference evidence="2" key="1">
    <citation type="submission" date="2023-07" db="EMBL/GenBank/DDBJ databases">
        <title>The extreme plant-growth-promoting properties of Pantoea phytobeneficialis PF55 revealed by functional and genomic analysis.</title>
        <authorList>
            <person name="Nascimento F.X."/>
            <person name="Marcio R.J."/>
        </authorList>
    </citation>
    <scope>NUCLEOTIDE SEQUENCE</scope>
    <source>
        <strain evidence="2">PF55</strain>
    </source>
</reference>
<name>A0ABT8XTK3_9GAMM</name>
<evidence type="ECO:0000313" key="2">
    <source>
        <dbReference type="EMBL" id="MDO6406250.1"/>
    </source>
</evidence>
<comment type="caution">
    <text evidence="2">The sequence shown here is derived from an EMBL/GenBank/DDBJ whole genome shotgun (WGS) entry which is preliminary data.</text>
</comment>
<dbReference type="Pfam" id="PF18668">
    <property type="entry name" value="Tail_spike_N"/>
    <property type="match status" value="1"/>
</dbReference>
<dbReference type="InterPro" id="IPR040775">
    <property type="entry name" value="Tail_spike_N"/>
</dbReference>
<sequence length="691" mass="74336">MTTYNTRNPLGSAAAKDLYDNAQNLDHRENDLSNETWPDRLGVSRLTWFGIEKQNQRAIANYGYITMDSFQAGATLTLPNQVLRDTSTGEYYRWDGTLPKIVTAGSTPATAGGVAIGAWVSVGDASLRANLGSSDGLKYIGRCANIATLRSVEPTIDGQKIEVVIYASGYKSWADGNFYCDASDSTSADDGWSVIVTAGGKRWKRKIADAVYVEWCGIPASKNIDTAYARAAVYAKANKVGICIGAGAYVATQTIAVDIGFFSLTCPFGAAQIDFTGLSNSAGLRVFSSAGYPDGMNRNTTNRVIGIHGYGSRTSGQTGILTGHDTNDYNGQSILENCSFHDFGKNINCGPNTWRYKFINCGFNSPLEHQFYAPYGIANSGENISFDGCWFADSKNCPIEVACSNFSIMFVNTSIVNTRVLMSGNASHFFFNLGNIENPKAENFYNYVELTGLHSEASITDATIVMNSPELFTDAPFKGVANSTFKFTNVKVQSNNYPLETTNSIRAWVNDAPFVFATGCSYDYTSGGVKAPLSRRRSPISDPGFETGGLTHWEINNASQVSQTAQVIAEAAKNGSYGLRLTSISGYSIYAVQRFPVTPGVTFSTQAWGRVITAAASGNSGTLSIDFYNYEKVQIPNASYSSNLTAANTDWTVIAGFVSGVVPAGAAYAQINLRAANGAVVDYDDVIPNLI</sequence>